<evidence type="ECO:0000313" key="2">
    <source>
        <dbReference type="Proteomes" id="UP000252139"/>
    </source>
</evidence>
<dbReference type="EMBL" id="PJQL01001007">
    <property type="protein sequence ID" value="RCH91190.1"/>
    <property type="molecule type" value="Genomic_DNA"/>
</dbReference>
<keyword evidence="2" id="KW-1185">Reference proteome</keyword>
<proteinExistence type="predicted"/>
<sequence length="165" mass="19209">MATLFDYFAEPASYKSFDMAKFLELQGYLTKSTSAYEFRKFYCLLSSCLYLTHLYRLSISRVSDFDPLIRPQSYRKYLLSQRSLKRKQYEPAREIHGVGCYIERFLANNASISSFQINTLPRCVHSVVPLMKLHPISSSVVLIKPRYEQWLSISLSWVLLLAPSN</sequence>
<name>A0A367JMK7_RHIAZ</name>
<accession>A0A367JMK7</accession>
<organism evidence="1 2">
    <name type="scientific">Rhizopus azygosporus</name>
    <name type="common">Rhizopus microsporus var. azygosporus</name>
    <dbReference type="NCBI Taxonomy" id="86630"/>
    <lineage>
        <taxon>Eukaryota</taxon>
        <taxon>Fungi</taxon>
        <taxon>Fungi incertae sedis</taxon>
        <taxon>Mucoromycota</taxon>
        <taxon>Mucoromycotina</taxon>
        <taxon>Mucoromycetes</taxon>
        <taxon>Mucorales</taxon>
        <taxon>Mucorineae</taxon>
        <taxon>Rhizopodaceae</taxon>
        <taxon>Rhizopus</taxon>
    </lineage>
</organism>
<gene>
    <name evidence="1" type="ORF">CU097_011453</name>
</gene>
<reference evidence="1 2" key="1">
    <citation type="journal article" date="2018" name="G3 (Bethesda)">
        <title>Phylogenetic and Phylogenomic Definition of Rhizopus Species.</title>
        <authorList>
            <person name="Gryganskyi A.P."/>
            <person name="Golan J."/>
            <person name="Dolatabadi S."/>
            <person name="Mondo S."/>
            <person name="Robb S."/>
            <person name="Idnurm A."/>
            <person name="Muszewska A."/>
            <person name="Steczkiewicz K."/>
            <person name="Masonjones S."/>
            <person name="Liao H.L."/>
            <person name="Gajdeczka M.T."/>
            <person name="Anike F."/>
            <person name="Vuek A."/>
            <person name="Anishchenko I.M."/>
            <person name="Voigt K."/>
            <person name="de Hoog G.S."/>
            <person name="Smith M.E."/>
            <person name="Heitman J."/>
            <person name="Vilgalys R."/>
            <person name="Stajich J.E."/>
        </authorList>
    </citation>
    <scope>NUCLEOTIDE SEQUENCE [LARGE SCALE GENOMIC DNA]</scope>
    <source>
        <strain evidence="1 2">CBS 357.93</strain>
    </source>
</reference>
<comment type="caution">
    <text evidence="1">The sequence shown here is derived from an EMBL/GenBank/DDBJ whole genome shotgun (WGS) entry which is preliminary data.</text>
</comment>
<dbReference type="AlphaFoldDB" id="A0A367JMK7"/>
<protein>
    <submittedName>
        <fullName evidence="1">Uncharacterized protein</fullName>
    </submittedName>
</protein>
<evidence type="ECO:0000313" key="1">
    <source>
        <dbReference type="EMBL" id="RCH91190.1"/>
    </source>
</evidence>
<dbReference type="Proteomes" id="UP000252139">
    <property type="component" value="Unassembled WGS sequence"/>
</dbReference>